<dbReference type="Pfam" id="PF13181">
    <property type="entry name" value="TPR_8"/>
    <property type="match status" value="2"/>
</dbReference>
<proteinExistence type="predicted"/>
<feature type="region of interest" description="Disordered" evidence="2">
    <location>
        <begin position="435"/>
        <end position="471"/>
    </location>
</feature>
<feature type="compositionally biased region" description="Low complexity" evidence="2">
    <location>
        <begin position="460"/>
        <end position="471"/>
    </location>
</feature>
<feature type="compositionally biased region" description="Basic and acidic residues" evidence="2">
    <location>
        <begin position="1046"/>
        <end position="1070"/>
    </location>
</feature>
<evidence type="ECO:0000313" key="3">
    <source>
        <dbReference type="EMBL" id="MST83934.1"/>
    </source>
</evidence>
<feature type="region of interest" description="Disordered" evidence="2">
    <location>
        <begin position="951"/>
        <end position="1154"/>
    </location>
</feature>
<sequence>MSVLICVIAGCSSSKNTAGTRWWKAFNAHYNTYYNGTLAYIDGSLEKENGNKDNFTELIPLYTVGNKNSRELGKSNYDRAIQKSQKAIQRYSIKRRPEWDKNRKKTARDIEWLQRREYNPFLWKAWMLMGRSQFYEGDFDGAASTFNYMSRLYATQPAIYSRAQAWLAKTYVESGWLYDAEEVIRNARRDTIPSVARKEWDYTLADYYIHTQHYAEAIPHLKKVIRHEMRRKQKAREYFLLGQIYALTNMNQDAYKAYQRAVRTNPPYELELNARVAQTEVMAARQAGKMIGRLKRMAASDKNKDYLDQVYYAMGNIYLSQRDTAKAISAYERGGAKSTRNGVEKGVLMLKLGNLYWDKERFADAQRCYTQAVGMLDKERKDYAQLTERSKVLDALVPYTEAVHLQDSLQSLAKMDDAHRNAAIDRVIEALKQKEKEEKRAQEAQDASNQLAEGNDMERQQQTSSQRQATVSAAQQNGAWYFYNPVAVQQGKQLFQRMWGKRKNADNWQRANKTVVADNTSNTNIAAADSLFNSNTGNEATADSVSEDAKKLNPSDDPHTRAYYMAQIPFTDDQRKASNSILCDGLFNSGIIFKDQLGNLELSRKALERLDRNYPDYEKSDEVLYHLFLLYSRMGEATLAQQQVTKLKAKYPNSHWTTLLSDPNYLSNARYGEQIEDSLYGATYDAFKAERYTEVMANSRVSERRFPQGQNRDKFIFIYGLSRLNEGDSQGCLAAMDTLVANFPESKLAELAGMIINGVKAGRQLRGGHFDIGNFWQRRTDVLTEADKKREMKLSNERNTPFCFLLVYAPDSVRENQLLFQVARYNFTSYLVRDFDIVIDDLDGIHRMRISGFNNYDEARQYANQVMQQPSVQKLTGKARAFIVSQTNLPLLGAQFSYDDYSKFYNTHFAPLKISTSRLLIEPAEVVTQPGKEKLPMTEKEVDDYLNGITVEPEDTQGSSSTYIPVDNDADQSKGKSLSTEVVTEPENRQKQGGTIIPTNDDDAPTVLPATKQEKAETKADKPAIKTKQQESQRQQPLPKAQTSGTKKETPAGKTANKAEEKRKTEKPKLFPDMTNGAEIIFDDTPVPAKPSKTGASQSNKTQGNKTSAAAKQDVAGKAGNNSQPDKAKANSKAQPKREKSFDLEDEYYDLDGF</sequence>
<feature type="region of interest" description="Disordered" evidence="2">
    <location>
        <begin position="538"/>
        <end position="558"/>
    </location>
</feature>
<feature type="compositionally biased region" description="Polar residues" evidence="2">
    <location>
        <begin position="1094"/>
        <end position="1110"/>
    </location>
</feature>
<dbReference type="InterPro" id="IPR011990">
    <property type="entry name" value="TPR-like_helical_dom_sf"/>
</dbReference>
<protein>
    <submittedName>
        <fullName evidence="3">Tetratricopeptide repeat protein</fullName>
    </submittedName>
</protein>
<evidence type="ECO:0000313" key="4">
    <source>
        <dbReference type="Proteomes" id="UP000438914"/>
    </source>
</evidence>
<dbReference type="PROSITE" id="PS50005">
    <property type="entry name" value="TPR"/>
    <property type="match status" value="1"/>
</dbReference>
<keyword evidence="4" id="KW-1185">Reference proteome</keyword>
<dbReference type="SUPFAM" id="SSF48452">
    <property type="entry name" value="TPR-like"/>
    <property type="match status" value="1"/>
</dbReference>
<feature type="compositionally biased region" description="Basic and acidic residues" evidence="2">
    <location>
        <begin position="1012"/>
        <end position="1031"/>
    </location>
</feature>
<feature type="compositionally biased region" description="Polar residues" evidence="2">
    <location>
        <begin position="1032"/>
        <end position="1045"/>
    </location>
</feature>
<name>A0A7K0KDG7_9BACT</name>
<reference evidence="3 4" key="1">
    <citation type="submission" date="2019-08" db="EMBL/GenBank/DDBJ databases">
        <title>In-depth cultivation of the pig gut microbiome towards novel bacterial diversity and tailored functional studies.</title>
        <authorList>
            <person name="Wylensek D."/>
            <person name="Hitch T.C.A."/>
            <person name="Clavel T."/>
        </authorList>
    </citation>
    <scope>NUCLEOTIDE SEQUENCE [LARGE SCALE GENOMIC DNA]</scope>
    <source>
        <strain evidence="3 4">LKV-178-WT-2A</strain>
    </source>
</reference>
<dbReference type="AlphaFoldDB" id="A0A7K0KDG7"/>
<feature type="compositionally biased region" description="Basic and acidic residues" evidence="2">
    <location>
        <begin position="547"/>
        <end position="558"/>
    </location>
</feature>
<dbReference type="Pfam" id="PF13432">
    <property type="entry name" value="TPR_16"/>
    <property type="match status" value="1"/>
</dbReference>
<dbReference type="EMBL" id="VUNG01000006">
    <property type="protein sequence ID" value="MST83934.1"/>
    <property type="molecule type" value="Genomic_DNA"/>
</dbReference>
<keyword evidence="1" id="KW-0802">TPR repeat</keyword>
<feature type="repeat" description="TPR" evidence="1">
    <location>
        <begin position="235"/>
        <end position="268"/>
    </location>
</feature>
<feature type="compositionally biased region" description="Acidic residues" evidence="2">
    <location>
        <begin position="1144"/>
        <end position="1154"/>
    </location>
</feature>
<dbReference type="Proteomes" id="UP000438914">
    <property type="component" value="Unassembled WGS sequence"/>
</dbReference>
<accession>A0A7K0KDG7</accession>
<dbReference type="Gene3D" id="1.25.40.10">
    <property type="entry name" value="Tetratricopeptide repeat domain"/>
    <property type="match status" value="4"/>
</dbReference>
<dbReference type="SMART" id="SM00028">
    <property type="entry name" value="TPR"/>
    <property type="match status" value="4"/>
</dbReference>
<comment type="caution">
    <text evidence="3">The sequence shown here is derived from an EMBL/GenBank/DDBJ whole genome shotgun (WGS) entry which is preliminary data.</text>
</comment>
<evidence type="ECO:0000256" key="1">
    <source>
        <dbReference type="PROSITE-ProRule" id="PRU00339"/>
    </source>
</evidence>
<evidence type="ECO:0000256" key="2">
    <source>
        <dbReference type="SAM" id="MobiDB-lite"/>
    </source>
</evidence>
<organism evidence="3 4">
    <name type="scientific">Hallella mizrahii</name>
    <dbReference type="NCBI Taxonomy" id="2606637"/>
    <lineage>
        <taxon>Bacteria</taxon>
        <taxon>Pseudomonadati</taxon>
        <taxon>Bacteroidota</taxon>
        <taxon>Bacteroidia</taxon>
        <taxon>Bacteroidales</taxon>
        <taxon>Prevotellaceae</taxon>
        <taxon>Hallella</taxon>
    </lineage>
</organism>
<dbReference type="InterPro" id="IPR019734">
    <property type="entry name" value="TPR_rpt"/>
</dbReference>
<gene>
    <name evidence="3" type="ORF">FYJ73_04495</name>
</gene>